<reference evidence="1 2" key="1">
    <citation type="journal article" date="2012" name="New Phytol.">
        <title>Insight into trade-off between wood decay and parasitism from the genome of a fungal forest pathogen.</title>
        <authorList>
            <person name="Olson A."/>
            <person name="Aerts A."/>
            <person name="Asiegbu F."/>
            <person name="Belbahri L."/>
            <person name="Bouzid O."/>
            <person name="Broberg A."/>
            <person name="Canback B."/>
            <person name="Coutinho P.M."/>
            <person name="Cullen D."/>
            <person name="Dalman K."/>
            <person name="Deflorio G."/>
            <person name="van Diepen L.T."/>
            <person name="Dunand C."/>
            <person name="Duplessis S."/>
            <person name="Durling M."/>
            <person name="Gonthier P."/>
            <person name="Grimwood J."/>
            <person name="Fossdal C.G."/>
            <person name="Hansson D."/>
            <person name="Henrissat B."/>
            <person name="Hietala A."/>
            <person name="Himmelstrand K."/>
            <person name="Hoffmeister D."/>
            <person name="Hogberg N."/>
            <person name="James T.Y."/>
            <person name="Karlsson M."/>
            <person name="Kohler A."/>
            <person name="Kues U."/>
            <person name="Lee Y.H."/>
            <person name="Lin Y.C."/>
            <person name="Lind M."/>
            <person name="Lindquist E."/>
            <person name="Lombard V."/>
            <person name="Lucas S."/>
            <person name="Lunden K."/>
            <person name="Morin E."/>
            <person name="Murat C."/>
            <person name="Park J."/>
            <person name="Raffaello T."/>
            <person name="Rouze P."/>
            <person name="Salamov A."/>
            <person name="Schmutz J."/>
            <person name="Solheim H."/>
            <person name="Stahlberg J."/>
            <person name="Velez H."/>
            <person name="de Vries R.P."/>
            <person name="Wiebenga A."/>
            <person name="Woodward S."/>
            <person name="Yakovlev I."/>
            <person name="Garbelotto M."/>
            <person name="Martin F."/>
            <person name="Grigoriev I.V."/>
            <person name="Stenlid J."/>
        </authorList>
    </citation>
    <scope>NUCLEOTIDE SEQUENCE [LARGE SCALE GENOMIC DNA]</scope>
    <source>
        <strain evidence="1 2">TC 32-1</strain>
    </source>
</reference>
<dbReference type="InParanoid" id="W4K3J2"/>
<dbReference type="GeneID" id="20668205"/>
<dbReference type="AlphaFoldDB" id="W4K3J2"/>
<protein>
    <submittedName>
        <fullName evidence="1">Uncharacterized protein</fullName>
    </submittedName>
</protein>
<organism evidence="1 2">
    <name type="scientific">Heterobasidion irregulare (strain TC 32-1)</name>
    <dbReference type="NCBI Taxonomy" id="747525"/>
    <lineage>
        <taxon>Eukaryota</taxon>
        <taxon>Fungi</taxon>
        <taxon>Dikarya</taxon>
        <taxon>Basidiomycota</taxon>
        <taxon>Agaricomycotina</taxon>
        <taxon>Agaricomycetes</taxon>
        <taxon>Russulales</taxon>
        <taxon>Bondarzewiaceae</taxon>
        <taxon>Heterobasidion</taxon>
        <taxon>Heterobasidion annosum species complex</taxon>
    </lineage>
</organism>
<dbReference type="HOGENOM" id="CLU_3106638_0_0_1"/>
<evidence type="ECO:0000313" key="1">
    <source>
        <dbReference type="EMBL" id="ETW80377.1"/>
    </source>
</evidence>
<gene>
    <name evidence="1" type="ORF">HETIRDRAFT_169132</name>
</gene>
<dbReference type="RefSeq" id="XP_009547137.1">
    <property type="nucleotide sequence ID" value="XM_009548842.1"/>
</dbReference>
<dbReference type="Proteomes" id="UP000030671">
    <property type="component" value="Unassembled WGS sequence"/>
</dbReference>
<dbReference type="EMBL" id="KI925459">
    <property type="protein sequence ID" value="ETW80377.1"/>
    <property type="molecule type" value="Genomic_DNA"/>
</dbReference>
<proteinExistence type="predicted"/>
<evidence type="ECO:0000313" key="2">
    <source>
        <dbReference type="Proteomes" id="UP000030671"/>
    </source>
</evidence>
<keyword evidence="2" id="KW-1185">Reference proteome</keyword>
<accession>W4K3J2</accession>
<dbReference type="KEGG" id="hir:HETIRDRAFT_169132"/>
<sequence>MQLQLQPNGKAQLPDKKLEILSSVYMRRSNLGVLRSYQISCDGDRDGDIQC</sequence>
<name>W4K3J2_HETIT</name>